<dbReference type="STRING" id="1121302.SAMN02745163_01061"/>
<evidence type="ECO:0000259" key="1">
    <source>
        <dbReference type="SMART" id="SM00849"/>
    </source>
</evidence>
<dbReference type="RefSeq" id="WP_072985626.1">
    <property type="nucleotide sequence ID" value="NZ_FQZB01000005.1"/>
</dbReference>
<sequence>MSKIEVLDIKFKIGERTNTIFPVIIEDEKEMVLIDCGYPNFLNIIKETAIKSNVNLNKLTKIIITHHDFDHMGAVAEFKREYPDIKVIASKEDAPFIEGKKKSLRLQQAESIYELLPDEEKPQAEIFHKILETVENCKVDITLKDRDILNICGGIEVVATPGHMPGHISLYHKESKSMIVGDALVVENGKLTIALPQYTLNMDEALNSIKKFLDYDINRVICYHGGIYDKGIEEEIRKIILK</sequence>
<dbReference type="PANTHER" id="PTHR42951">
    <property type="entry name" value="METALLO-BETA-LACTAMASE DOMAIN-CONTAINING"/>
    <property type="match status" value="1"/>
</dbReference>
<dbReference type="PANTHER" id="PTHR42951:SF15">
    <property type="entry name" value="METALLO-BETA-LACTAMASE SUPERFAMILY PROTEIN"/>
    <property type="match status" value="1"/>
</dbReference>
<dbReference type="Proteomes" id="UP000184310">
    <property type="component" value="Unassembled WGS sequence"/>
</dbReference>
<dbReference type="SMART" id="SM00849">
    <property type="entry name" value="Lactamase_B"/>
    <property type="match status" value="1"/>
</dbReference>
<dbReference type="Pfam" id="PF00753">
    <property type="entry name" value="Lactamase_B"/>
    <property type="match status" value="1"/>
</dbReference>
<dbReference type="InterPro" id="IPR001279">
    <property type="entry name" value="Metallo-B-lactamas"/>
</dbReference>
<proteinExistence type="predicted"/>
<protein>
    <submittedName>
        <fullName evidence="2">Glyoxylase, beta-lactamase superfamily II</fullName>
    </submittedName>
</protein>
<keyword evidence="3" id="KW-1185">Reference proteome</keyword>
<feature type="domain" description="Metallo-beta-lactamase" evidence="1">
    <location>
        <begin position="19"/>
        <end position="224"/>
    </location>
</feature>
<reference evidence="2 3" key="1">
    <citation type="submission" date="2016-11" db="EMBL/GenBank/DDBJ databases">
        <authorList>
            <person name="Jaros S."/>
            <person name="Januszkiewicz K."/>
            <person name="Wedrychowicz H."/>
        </authorList>
    </citation>
    <scope>NUCLEOTIDE SEQUENCE [LARGE SCALE GENOMIC DNA]</scope>
    <source>
        <strain evidence="2 3">DSM 21758</strain>
    </source>
</reference>
<dbReference type="SUPFAM" id="SSF56281">
    <property type="entry name" value="Metallo-hydrolase/oxidoreductase"/>
    <property type="match status" value="1"/>
</dbReference>
<accession>A0A1M6F851</accession>
<dbReference type="AlphaFoldDB" id="A0A1M6F851"/>
<organism evidence="2 3">
    <name type="scientific">Clostridium cavendishii DSM 21758</name>
    <dbReference type="NCBI Taxonomy" id="1121302"/>
    <lineage>
        <taxon>Bacteria</taxon>
        <taxon>Bacillati</taxon>
        <taxon>Bacillota</taxon>
        <taxon>Clostridia</taxon>
        <taxon>Eubacteriales</taxon>
        <taxon>Clostridiaceae</taxon>
        <taxon>Clostridium</taxon>
    </lineage>
</organism>
<evidence type="ECO:0000313" key="2">
    <source>
        <dbReference type="EMBL" id="SHI93860.1"/>
    </source>
</evidence>
<gene>
    <name evidence="2" type="ORF">SAMN02745163_01061</name>
</gene>
<dbReference type="InterPro" id="IPR036866">
    <property type="entry name" value="RibonucZ/Hydroxyglut_hydro"/>
</dbReference>
<dbReference type="Gene3D" id="3.60.15.10">
    <property type="entry name" value="Ribonuclease Z/Hydroxyacylglutathione hydrolase-like"/>
    <property type="match status" value="1"/>
</dbReference>
<name>A0A1M6F851_9CLOT</name>
<dbReference type="CDD" id="cd07721">
    <property type="entry name" value="yflN-like_MBL-fold"/>
    <property type="match status" value="1"/>
</dbReference>
<dbReference type="InterPro" id="IPR050855">
    <property type="entry name" value="NDM-1-like"/>
</dbReference>
<dbReference type="OrthoDB" id="9761531at2"/>
<evidence type="ECO:0000313" key="3">
    <source>
        <dbReference type="Proteomes" id="UP000184310"/>
    </source>
</evidence>
<dbReference type="EMBL" id="FQZB01000005">
    <property type="protein sequence ID" value="SHI93860.1"/>
    <property type="molecule type" value="Genomic_DNA"/>
</dbReference>